<dbReference type="InterPro" id="IPR007077">
    <property type="entry name" value="TfoX_C"/>
</dbReference>
<evidence type="ECO:0000259" key="1">
    <source>
        <dbReference type="Pfam" id="PF04994"/>
    </source>
</evidence>
<dbReference type="EMBL" id="JBBGAZ010000001">
    <property type="protein sequence ID" value="MEJ5217040.1"/>
    <property type="molecule type" value="Genomic_DNA"/>
</dbReference>
<keyword evidence="3" id="KW-1185">Reference proteome</keyword>
<evidence type="ECO:0000313" key="2">
    <source>
        <dbReference type="EMBL" id="MEJ5217040.1"/>
    </source>
</evidence>
<dbReference type="PANTHER" id="PTHR36121">
    <property type="entry name" value="PROTEIN SXY"/>
    <property type="match status" value="1"/>
</dbReference>
<evidence type="ECO:0000313" key="3">
    <source>
        <dbReference type="Proteomes" id="UP001368270"/>
    </source>
</evidence>
<organism evidence="2 3">
    <name type="scientific">Cognatishimia coralii</name>
    <dbReference type="NCBI Taxonomy" id="3083254"/>
    <lineage>
        <taxon>Bacteria</taxon>
        <taxon>Pseudomonadati</taxon>
        <taxon>Pseudomonadota</taxon>
        <taxon>Alphaproteobacteria</taxon>
        <taxon>Rhodobacterales</taxon>
        <taxon>Paracoccaceae</taxon>
        <taxon>Cognatishimia</taxon>
    </lineage>
</organism>
<dbReference type="RefSeq" id="WP_339402089.1">
    <property type="nucleotide sequence ID" value="NZ_JBBGAZ010000001.1"/>
</dbReference>
<protein>
    <submittedName>
        <fullName evidence="2">TfoX/Sxy family DNA transformation protein</fullName>
    </submittedName>
</protein>
<dbReference type="InterPro" id="IPR047525">
    <property type="entry name" value="TfoX-like"/>
</dbReference>
<sequence length="112" mass="12503">MTTPVSAIRNLGPAYEEALARVGINSAEELRALGADTAYEMLLKDGQRPHFIGYYVLVMALQGRPWNDCKGKEKDALRVKFDTMKARSFDKGLGEFERVLDQIGVVKRIAKS</sequence>
<reference evidence="2 3" key="1">
    <citation type="submission" date="2024-03" db="EMBL/GenBank/DDBJ databases">
        <title>Cognatishimia coralii sp. nov., a marine bacterium isolated from coral surrounding seawater.</title>
        <authorList>
            <person name="Liu X."/>
            <person name="Liu S."/>
            <person name="Sun H."/>
            <person name="Zhang Y."/>
        </authorList>
    </citation>
    <scope>NUCLEOTIDE SEQUENCE [LARGE SCALE GENOMIC DNA]</scope>
    <source>
        <strain evidence="2 3">D5M38</strain>
    </source>
</reference>
<dbReference type="Gene3D" id="1.10.150.20">
    <property type="entry name" value="5' to 3' exonuclease, C-terminal subdomain"/>
    <property type="match status" value="1"/>
</dbReference>
<dbReference type="Pfam" id="PF04994">
    <property type="entry name" value="TfoX_C"/>
    <property type="match status" value="1"/>
</dbReference>
<comment type="caution">
    <text evidence="2">The sequence shown here is derived from an EMBL/GenBank/DDBJ whole genome shotgun (WGS) entry which is preliminary data.</text>
</comment>
<accession>A0ABU8QC82</accession>
<dbReference type="Proteomes" id="UP001368270">
    <property type="component" value="Unassembled WGS sequence"/>
</dbReference>
<proteinExistence type="predicted"/>
<dbReference type="PANTHER" id="PTHR36121:SF1">
    <property type="entry name" value="PROTEIN SXY"/>
    <property type="match status" value="1"/>
</dbReference>
<name>A0ABU8QC82_9RHOB</name>
<feature type="domain" description="TfoX C-terminal" evidence="1">
    <location>
        <begin position="4"/>
        <end position="80"/>
    </location>
</feature>
<gene>
    <name evidence="2" type="ORF">WG622_02200</name>
</gene>